<dbReference type="InterPro" id="IPR013785">
    <property type="entry name" value="Aldolase_TIM"/>
</dbReference>
<comment type="caution">
    <text evidence="8">The sequence shown here is derived from an EMBL/GenBank/DDBJ whole genome shotgun (WGS) entry which is preliminary data.</text>
</comment>
<evidence type="ECO:0000256" key="1">
    <source>
        <dbReference type="ARBA" id="ARBA00001966"/>
    </source>
</evidence>
<reference evidence="8 9" key="1">
    <citation type="submission" date="2020-08" db="EMBL/GenBank/DDBJ databases">
        <title>Genomic Encyclopedia of Type Strains, Phase IV (KMG-IV): sequencing the most valuable type-strain genomes for metagenomic binning, comparative biology and taxonomic classification.</title>
        <authorList>
            <person name="Goeker M."/>
        </authorList>
    </citation>
    <scope>NUCLEOTIDE SEQUENCE [LARGE SCALE GENOMIC DNA]</scope>
    <source>
        <strain evidence="8 9">DSM 101806</strain>
    </source>
</reference>
<sequence>MTVEVRPFGDKCNIKCRYCYQEGIRAAGNIPTGYDIEAVMGRLDDLAQPFTLFGGEIMMTPRRDIERLLALGLDRHGGTGLQTNGTLMEPSDIDMFRRYNVRIGVSIDGPGPLNDARWAGTLAATRRATARTEALIETLCREGIPPNIIVTLSRINAGERLDELCDWLRFLDGLGVRRVRLHTLEKDDTAGGEGLALSDAENIRALRRMRSIEHEFRTTKFDLFGEMRAMLLGDDREVSCIFHACDPYATQAVVGVEGDGSLGNCGRTNKDGVGYLKARHAGYERQVSLYRTPWAEGGCAGCRYFLMCKGNCPGTAIEGDWRKRSSDCAVWFAMFEDIEAELAAGGEVPLSAAPDRLAIEGALIDAWTLGANPSIHSLREAGAAS</sequence>
<protein>
    <recommendedName>
        <fullName evidence="7">Radical SAM core domain-containing protein</fullName>
    </recommendedName>
</protein>
<dbReference type="InterPro" id="IPR007197">
    <property type="entry name" value="rSAM"/>
</dbReference>
<dbReference type="SUPFAM" id="SSF102114">
    <property type="entry name" value="Radical SAM enzymes"/>
    <property type="match status" value="1"/>
</dbReference>
<evidence type="ECO:0000256" key="2">
    <source>
        <dbReference type="ARBA" id="ARBA00022691"/>
    </source>
</evidence>
<feature type="domain" description="Radical SAM core" evidence="7">
    <location>
        <begin position="1"/>
        <end position="222"/>
    </location>
</feature>
<dbReference type="AlphaFoldDB" id="A0A7W6JQT1"/>
<dbReference type="PROSITE" id="PS51918">
    <property type="entry name" value="RADICAL_SAM"/>
    <property type="match status" value="1"/>
</dbReference>
<comment type="cofactor">
    <cofactor evidence="1">
        <name>[4Fe-4S] cluster</name>
        <dbReference type="ChEBI" id="CHEBI:49883"/>
    </cofactor>
</comment>
<dbReference type="SFLD" id="SFLDS00029">
    <property type="entry name" value="Radical_SAM"/>
    <property type="match status" value="1"/>
</dbReference>
<keyword evidence="9" id="KW-1185">Reference proteome</keyword>
<evidence type="ECO:0000256" key="5">
    <source>
        <dbReference type="ARBA" id="ARBA00023014"/>
    </source>
</evidence>
<evidence type="ECO:0000256" key="6">
    <source>
        <dbReference type="ARBA" id="ARBA00023601"/>
    </source>
</evidence>
<dbReference type="Proteomes" id="UP000557392">
    <property type="component" value="Unassembled WGS sequence"/>
</dbReference>
<name>A0A7W6JQT1_9SPHN</name>
<dbReference type="PANTHER" id="PTHR43273">
    <property type="entry name" value="ANAEROBIC SULFATASE-MATURATING ENZYME HOMOLOG ASLB-RELATED"/>
    <property type="match status" value="1"/>
</dbReference>
<dbReference type="InterPro" id="IPR058240">
    <property type="entry name" value="rSAM_sf"/>
</dbReference>
<keyword evidence="2" id="KW-0949">S-adenosyl-L-methionine</keyword>
<dbReference type="InterPro" id="IPR023867">
    <property type="entry name" value="Sulphatase_maturase_rSAM"/>
</dbReference>
<keyword evidence="4" id="KW-0408">Iron</keyword>
<evidence type="ECO:0000313" key="9">
    <source>
        <dbReference type="Proteomes" id="UP000557392"/>
    </source>
</evidence>
<keyword evidence="3" id="KW-0479">Metal-binding</keyword>
<dbReference type="GO" id="GO:0016491">
    <property type="term" value="F:oxidoreductase activity"/>
    <property type="evidence" value="ECO:0007669"/>
    <property type="project" value="InterPro"/>
</dbReference>
<proteinExistence type="inferred from homology"/>
<dbReference type="RefSeq" id="WP_183993981.1">
    <property type="nucleotide sequence ID" value="NZ_JACIEH010000001.1"/>
</dbReference>
<dbReference type="GO" id="GO:0051536">
    <property type="term" value="F:iron-sulfur cluster binding"/>
    <property type="evidence" value="ECO:0007669"/>
    <property type="project" value="UniProtKB-KW"/>
</dbReference>
<comment type="similarity">
    <text evidence="6">Belongs to the radical SAM superfamily. Anaerobic sulfatase-maturating enzyme family.</text>
</comment>
<organism evidence="8 9">
    <name type="scientific">Sphingomonas kyeonggiensis</name>
    <dbReference type="NCBI Taxonomy" id="1268553"/>
    <lineage>
        <taxon>Bacteria</taxon>
        <taxon>Pseudomonadati</taxon>
        <taxon>Pseudomonadota</taxon>
        <taxon>Alphaproteobacteria</taxon>
        <taxon>Sphingomonadales</taxon>
        <taxon>Sphingomonadaceae</taxon>
        <taxon>Sphingomonas</taxon>
    </lineage>
</organism>
<dbReference type="GO" id="GO:0046872">
    <property type="term" value="F:metal ion binding"/>
    <property type="evidence" value="ECO:0007669"/>
    <property type="project" value="UniProtKB-KW"/>
</dbReference>
<evidence type="ECO:0000256" key="3">
    <source>
        <dbReference type="ARBA" id="ARBA00022723"/>
    </source>
</evidence>
<dbReference type="Pfam" id="PF04055">
    <property type="entry name" value="Radical_SAM"/>
    <property type="match status" value="1"/>
</dbReference>
<gene>
    <name evidence="8" type="ORF">GGR46_000345</name>
</gene>
<accession>A0A7W6JQT1</accession>
<dbReference type="Gene3D" id="3.20.20.70">
    <property type="entry name" value="Aldolase class I"/>
    <property type="match status" value="1"/>
</dbReference>
<dbReference type="PANTHER" id="PTHR43273:SF3">
    <property type="entry name" value="ANAEROBIC SULFATASE-MATURATING ENZYME HOMOLOG ASLB-RELATED"/>
    <property type="match status" value="1"/>
</dbReference>
<evidence type="ECO:0000259" key="7">
    <source>
        <dbReference type="PROSITE" id="PS51918"/>
    </source>
</evidence>
<dbReference type="CDD" id="cd01335">
    <property type="entry name" value="Radical_SAM"/>
    <property type="match status" value="1"/>
</dbReference>
<dbReference type="SFLD" id="SFLDG01067">
    <property type="entry name" value="SPASM/twitch_domain_containing"/>
    <property type="match status" value="1"/>
</dbReference>
<evidence type="ECO:0000313" key="8">
    <source>
        <dbReference type="EMBL" id="MBB4096812.1"/>
    </source>
</evidence>
<keyword evidence="5" id="KW-0411">Iron-sulfur</keyword>
<dbReference type="EMBL" id="JACIEH010000001">
    <property type="protein sequence ID" value="MBB4096812.1"/>
    <property type="molecule type" value="Genomic_DNA"/>
</dbReference>
<evidence type="ECO:0000256" key="4">
    <source>
        <dbReference type="ARBA" id="ARBA00023004"/>
    </source>
</evidence>